<dbReference type="CDD" id="cd16332">
    <property type="entry name" value="Prp-like"/>
    <property type="match status" value="1"/>
</dbReference>
<evidence type="ECO:0000256" key="5">
    <source>
        <dbReference type="ARBA" id="ARBA00044503"/>
    </source>
</evidence>
<keyword evidence="1" id="KW-0690">Ribosome biogenesis</keyword>
<dbReference type="EMBL" id="DTPE01000112">
    <property type="protein sequence ID" value="HGE75026.1"/>
    <property type="molecule type" value="Genomic_DNA"/>
</dbReference>
<protein>
    <recommendedName>
        <fullName evidence="6">Ribosomal processing cysteine protease Prp</fullName>
    </recommendedName>
</protein>
<keyword evidence="3" id="KW-0378">Hydrolase</keyword>
<dbReference type="PANTHER" id="PTHR39178">
    <property type="entry name" value="HYPOTHETICAL RIBOSOME-ASSOCIATED PROTEIN"/>
    <property type="match status" value="1"/>
</dbReference>
<evidence type="ECO:0000313" key="7">
    <source>
        <dbReference type="EMBL" id="HGE75026.1"/>
    </source>
</evidence>
<organism evidence="7">
    <name type="scientific">Mesoaciditoga lauensis</name>
    <dbReference type="NCBI Taxonomy" id="1495039"/>
    <lineage>
        <taxon>Bacteria</taxon>
        <taxon>Thermotogati</taxon>
        <taxon>Thermotogota</taxon>
        <taxon>Thermotogae</taxon>
        <taxon>Mesoaciditogales</taxon>
        <taxon>Mesoaciditogaceae</taxon>
        <taxon>Mesoaciditoga</taxon>
    </lineage>
</organism>
<comment type="similarity">
    <text evidence="5">Belongs to the Prp family.</text>
</comment>
<proteinExistence type="inferred from homology"/>
<evidence type="ECO:0000256" key="3">
    <source>
        <dbReference type="ARBA" id="ARBA00022801"/>
    </source>
</evidence>
<dbReference type="AlphaFoldDB" id="A0A7V3RE85"/>
<sequence>MTRCDFFLESGEYIGFKISGHVGLGVKGKDLVCASVSALSQSTLIGLNEVLKMDIDYKIEDGMIECHLKESNECAQKIVSTLHRTLDQLSKQYPKNVSVFGTEVKR</sequence>
<keyword evidence="4" id="KW-0788">Thiol protease</keyword>
<dbReference type="InterPro" id="IPR036764">
    <property type="entry name" value="Peptidase_Prp_sf"/>
</dbReference>
<dbReference type="Pfam" id="PF04327">
    <property type="entry name" value="Peptidase_Prp"/>
    <property type="match status" value="1"/>
</dbReference>
<evidence type="ECO:0000256" key="2">
    <source>
        <dbReference type="ARBA" id="ARBA00022670"/>
    </source>
</evidence>
<evidence type="ECO:0000256" key="1">
    <source>
        <dbReference type="ARBA" id="ARBA00022517"/>
    </source>
</evidence>
<name>A0A7V3RE85_9BACT</name>
<dbReference type="GO" id="GO:0006508">
    <property type="term" value="P:proteolysis"/>
    <property type="evidence" value="ECO:0007669"/>
    <property type="project" value="UniProtKB-KW"/>
</dbReference>
<dbReference type="Gene3D" id="3.30.70.1490">
    <property type="entry name" value="Cysteine protease Prp"/>
    <property type="match status" value="1"/>
</dbReference>
<comment type="caution">
    <text evidence="7">The sequence shown here is derived from an EMBL/GenBank/DDBJ whole genome shotgun (WGS) entry which is preliminary data.</text>
</comment>
<dbReference type="SUPFAM" id="SSF118010">
    <property type="entry name" value="TM1457-like"/>
    <property type="match status" value="1"/>
</dbReference>
<evidence type="ECO:0000256" key="6">
    <source>
        <dbReference type="ARBA" id="ARBA00044538"/>
    </source>
</evidence>
<dbReference type="InterPro" id="IPR007422">
    <property type="entry name" value="Peptidase_Prp"/>
</dbReference>
<keyword evidence="2 7" id="KW-0645">Protease</keyword>
<reference evidence="7" key="1">
    <citation type="journal article" date="2020" name="mSystems">
        <title>Genome- and Community-Level Interaction Insights into Carbon Utilization and Element Cycling Functions of Hydrothermarchaeota in Hydrothermal Sediment.</title>
        <authorList>
            <person name="Zhou Z."/>
            <person name="Liu Y."/>
            <person name="Xu W."/>
            <person name="Pan J."/>
            <person name="Luo Z.H."/>
            <person name="Li M."/>
        </authorList>
    </citation>
    <scope>NUCLEOTIDE SEQUENCE [LARGE SCALE GENOMIC DNA]</scope>
    <source>
        <strain evidence="7">SpSt-966</strain>
    </source>
</reference>
<dbReference type="PANTHER" id="PTHR39178:SF1">
    <property type="entry name" value="RIBOSOMAL-PROCESSING CYSTEINE PROTEASE PRP"/>
    <property type="match status" value="1"/>
</dbReference>
<accession>A0A7V3RE85</accession>
<evidence type="ECO:0000256" key="4">
    <source>
        <dbReference type="ARBA" id="ARBA00022807"/>
    </source>
</evidence>
<gene>
    <name evidence="7" type="ORF">ENX73_02745</name>
</gene>
<dbReference type="GO" id="GO:0042254">
    <property type="term" value="P:ribosome biogenesis"/>
    <property type="evidence" value="ECO:0007669"/>
    <property type="project" value="UniProtKB-KW"/>
</dbReference>
<dbReference type="GO" id="GO:0008234">
    <property type="term" value="F:cysteine-type peptidase activity"/>
    <property type="evidence" value="ECO:0007669"/>
    <property type="project" value="UniProtKB-KW"/>
</dbReference>